<evidence type="ECO:0000313" key="1">
    <source>
        <dbReference type="EnsemblMetazoa" id="SMAR001299-PA"/>
    </source>
</evidence>
<dbReference type="Gene3D" id="1.20.142.10">
    <property type="entry name" value="Poly(ADP-ribose) polymerase, regulatory domain"/>
    <property type="match status" value="1"/>
</dbReference>
<dbReference type="InterPro" id="IPR036616">
    <property type="entry name" value="Poly(ADP-ribose)pol_reg_dom_sf"/>
</dbReference>
<protein>
    <submittedName>
        <fullName evidence="1">Uncharacterized protein</fullName>
    </submittedName>
</protein>
<organism evidence="1 2">
    <name type="scientific">Strigamia maritima</name>
    <name type="common">European centipede</name>
    <name type="synonym">Geophilus maritimus</name>
    <dbReference type="NCBI Taxonomy" id="126957"/>
    <lineage>
        <taxon>Eukaryota</taxon>
        <taxon>Metazoa</taxon>
        <taxon>Ecdysozoa</taxon>
        <taxon>Arthropoda</taxon>
        <taxon>Myriapoda</taxon>
        <taxon>Chilopoda</taxon>
        <taxon>Pleurostigmophora</taxon>
        <taxon>Geophilomorpha</taxon>
        <taxon>Linotaeniidae</taxon>
        <taxon>Strigamia</taxon>
    </lineage>
</organism>
<reference evidence="1" key="2">
    <citation type="submission" date="2015-02" db="UniProtKB">
        <authorList>
            <consortium name="EnsemblMetazoa"/>
        </authorList>
    </citation>
    <scope>IDENTIFICATION</scope>
</reference>
<dbReference type="OMA" id="PMVYFWT"/>
<sequence>MNDQRNNGNSLDKKQKVAIEDNNKQNIIQYSFTPATLREISSVKIVTELWCTDVREEMADYFNSHPYKPSRSFFDIQRAKDDWKVIENLVLDSVSKLSALPTMIRDGLMHIVKPIGNGIIVWINWLNQTGLIRSTEPGIYLRDLVWTSGGTIDQKETAKKLLANDRLEAYEDYELACTFCLIEYITTWEFFLSGYLNSVDIEAKPMVYFWTCCITKDKKLEEMANFHNNSVYEYVFQMVIKNGTDAAVKYLWNELSDEEKERNIIPATRVLRDADSVCFLLSRMNENQWREIFEQDDADCILSTVFFSWRWHKYLLHVMLNVWDISHERVFAAVLKTIAKAIGDETDKDKYRFMFTELWKCAPNHVKQNCLENSNEFYNIIRHFFSRETLDLMQLMLSSAKTKQKAELIRSVYGIEKCYQLLRDNEWDLFNVFIQNTLVCGKEVVDFKKSFARGRGMDVCNYYIENNEWDKVGLFLGRCLESEAEVHSFKHELASYNLTTFKESIGFYRGIYEFFLENAVSEYAEANFTKFDVFLRWCFEDDEAKIDEFKCSMFENKLSFRFLSSVCRLIENNKWDLIEDTLDWCFLTDIDRINKFKSDLMTVHYKECTSDLILELIRRDDNLKSFKDLVNWCFQSIRDVDKFSEFVAKNRNAIYWMCTSLLSEGKFELLNEFLNWIFLSSRTEVEKFKNELMICDNIGCVFDEDRNDKYCNFRNIVEWFCPSVESVETIIRFKEHFLWASWFKSVEPVLDKQIKKYVKSS</sequence>
<dbReference type="HOGENOM" id="CLU_366524_0_0_1"/>
<reference evidence="2" key="1">
    <citation type="submission" date="2011-05" db="EMBL/GenBank/DDBJ databases">
        <authorList>
            <person name="Richards S.R."/>
            <person name="Qu J."/>
            <person name="Jiang H."/>
            <person name="Jhangiani S.N."/>
            <person name="Agravi P."/>
            <person name="Goodspeed R."/>
            <person name="Gross S."/>
            <person name="Mandapat C."/>
            <person name="Jackson L."/>
            <person name="Mathew T."/>
            <person name="Pu L."/>
            <person name="Thornton R."/>
            <person name="Saada N."/>
            <person name="Wilczek-Boney K.B."/>
            <person name="Lee S."/>
            <person name="Kovar C."/>
            <person name="Wu Y."/>
            <person name="Scherer S.E."/>
            <person name="Worley K.C."/>
            <person name="Muzny D.M."/>
            <person name="Gibbs R."/>
        </authorList>
    </citation>
    <scope>NUCLEOTIDE SEQUENCE</scope>
    <source>
        <strain evidence="2">Brora</strain>
    </source>
</reference>
<keyword evidence="2" id="KW-1185">Reference proteome</keyword>
<dbReference type="Proteomes" id="UP000014500">
    <property type="component" value="Unassembled WGS sequence"/>
</dbReference>
<accession>T1IK63</accession>
<name>T1IK63_STRMM</name>
<dbReference type="GO" id="GO:0003950">
    <property type="term" value="F:NAD+ poly-ADP-ribosyltransferase activity"/>
    <property type="evidence" value="ECO:0007669"/>
    <property type="project" value="InterPro"/>
</dbReference>
<dbReference type="AlphaFoldDB" id="T1IK63"/>
<evidence type="ECO:0000313" key="2">
    <source>
        <dbReference type="Proteomes" id="UP000014500"/>
    </source>
</evidence>
<dbReference type="EnsemblMetazoa" id="SMAR001299-RA">
    <property type="protein sequence ID" value="SMAR001299-PA"/>
    <property type="gene ID" value="SMAR001299"/>
</dbReference>
<dbReference type="EMBL" id="JH430421">
    <property type="status" value="NOT_ANNOTATED_CDS"/>
    <property type="molecule type" value="Genomic_DNA"/>
</dbReference>
<dbReference type="PhylomeDB" id="T1IK63"/>
<proteinExistence type="predicted"/>